<keyword evidence="11" id="KW-1198">Viral budding</keyword>
<proteinExistence type="inferred from homology"/>
<evidence type="ECO:0000256" key="13">
    <source>
        <dbReference type="ARBA" id="ARBA00022723"/>
    </source>
</evidence>
<feature type="compositionally biased region" description="Polar residues" evidence="29">
    <location>
        <begin position="466"/>
        <end position="481"/>
    </location>
</feature>
<dbReference type="Pfam" id="PF00098">
    <property type="entry name" value="zf-CCHC"/>
    <property type="match status" value="2"/>
</dbReference>
<dbReference type="FunFam" id="1.10.1200.30:FF:000001">
    <property type="entry name" value="Gag polyprotein"/>
    <property type="match status" value="1"/>
</dbReference>
<keyword evidence="21" id="KW-1039">Host endosome</keyword>
<keyword evidence="18 28" id="KW-0946">Virion</keyword>
<dbReference type="Pfam" id="PF19317">
    <property type="entry name" value="Gag_p24_C"/>
    <property type="match status" value="1"/>
</dbReference>
<dbReference type="InterPro" id="IPR014817">
    <property type="entry name" value="Gag_p6"/>
</dbReference>
<dbReference type="PANTHER" id="PTHR40389:SF4">
    <property type="match status" value="1"/>
</dbReference>
<evidence type="ECO:0000256" key="19">
    <source>
        <dbReference type="ARBA" id="ARBA00022870"/>
    </source>
</evidence>
<comment type="similarity">
    <text evidence="3">Belongs to the primate lentivirus group gag polyprotein family.</text>
</comment>
<dbReference type="SUPFAM" id="SSF57756">
    <property type="entry name" value="Retrovirus zinc finger-like domains"/>
    <property type="match status" value="1"/>
</dbReference>
<keyword evidence="23" id="KW-0472">Membrane</keyword>
<dbReference type="GO" id="GO:0042025">
    <property type="term" value="C:host cell nucleus"/>
    <property type="evidence" value="ECO:0007669"/>
    <property type="project" value="UniProtKB-SubCell"/>
</dbReference>
<evidence type="ECO:0000256" key="18">
    <source>
        <dbReference type="ARBA" id="ARBA00022844"/>
    </source>
</evidence>
<keyword evidence="10" id="KW-1188">Viral release from host cell</keyword>
<dbReference type="Pfam" id="PF00607">
    <property type="entry name" value="Gag_p24"/>
    <property type="match status" value="1"/>
</dbReference>
<dbReference type="SUPFAM" id="SSF47836">
    <property type="entry name" value="Retroviral matrix proteins"/>
    <property type="match status" value="1"/>
</dbReference>
<dbReference type="FunFam" id="1.10.375.10:FF:000001">
    <property type="entry name" value="Gag polyprotein"/>
    <property type="match status" value="1"/>
</dbReference>
<keyword evidence="12" id="KW-0519">Myristate</keyword>
<dbReference type="InterPro" id="IPR001878">
    <property type="entry name" value="Znf_CCHC"/>
</dbReference>
<keyword evidence="19" id="KW-1043">Host membrane</keyword>
<protein>
    <recommendedName>
        <fullName evidence="28">Gag polyprotein</fullName>
    </recommendedName>
    <component>
        <recommendedName>
            <fullName evidence="28">Matrix protein p17</fullName>
            <shortName evidence="28">MA</shortName>
        </recommendedName>
    </component>
</protein>
<evidence type="ECO:0000256" key="29">
    <source>
        <dbReference type="SAM" id="MobiDB-lite"/>
    </source>
</evidence>
<dbReference type="PRINTS" id="PR00234">
    <property type="entry name" value="HIV1MATRIX"/>
</dbReference>
<evidence type="ECO:0000256" key="11">
    <source>
        <dbReference type="ARBA" id="ARBA00022637"/>
    </source>
</evidence>
<dbReference type="GO" id="GO:0019013">
    <property type="term" value="C:viral nucleocapsid"/>
    <property type="evidence" value="ECO:0007669"/>
    <property type="project" value="UniProtKB-KW"/>
</dbReference>
<feature type="region of interest" description="Disordered" evidence="29">
    <location>
        <begin position="437"/>
        <end position="491"/>
    </location>
</feature>
<dbReference type="GO" id="GO:0075523">
    <property type="term" value="P:viral translational frameshifting"/>
    <property type="evidence" value="ECO:0007669"/>
    <property type="project" value="UniProtKB-KW"/>
</dbReference>
<evidence type="ECO:0000256" key="9">
    <source>
        <dbReference type="ARBA" id="ARBA00022581"/>
    </source>
</evidence>
<dbReference type="InterPro" id="IPR045345">
    <property type="entry name" value="Gag_p24_C"/>
</dbReference>
<evidence type="ECO:0000256" key="5">
    <source>
        <dbReference type="ARBA" id="ARBA00022511"/>
    </source>
</evidence>
<evidence type="ECO:0000256" key="25">
    <source>
        <dbReference type="ARBA" id="ARBA00023288"/>
    </source>
</evidence>
<organism evidence="31 32">
    <name type="scientific">Human immunodeficiency virus type 1</name>
    <name type="common">HIV-1</name>
    <dbReference type="NCBI Taxonomy" id="11676"/>
    <lineage>
        <taxon>Viruses</taxon>
        <taxon>Riboviria</taxon>
        <taxon>Pararnavirae</taxon>
        <taxon>Artverviricota</taxon>
        <taxon>Revtraviricetes</taxon>
        <taxon>Ortervirales</taxon>
        <taxon>Retroviridae</taxon>
        <taxon>Orthoretrovirinae</taxon>
        <taxon>Lentivirus</taxon>
        <taxon>Lentivirus humimdef1</taxon>
    </lineage>
</organism>
<dbReference type="PROSITE" id="PS50158">
    <property type="entry name" value="ZF_CCHC"/>
    <property type="match status" value="2"/>
</dbReference>
<keyword evidence="8 28" id="KW-1048">Host nucleus</keyword>
<dbReference type="Pfam" id="PF00540">
    <property type="entry name" value="Gag_p17"/>
    <property type="match status" value="1"/>
</dbReference>
<dbReference type="Gene3D" id="1.20.5.760">
    <property type="entry name" value="Single helix bin"/>
    <property type="match status" value="1"/>
</dbReference>
<evidence type="ECO:0000256" key="20">
    <source>
        <dbReference type="ARBA" id="ARBA00022884"/>
    </source>
</evidence>
<dbReference type="GO" id="GO:0020002">
    <property type="term" value="C:host cell plasma membrane"/>
    <property type="evidence" value="ECO:0007669"/>
    <property type="project" value="UniProtKB-SubCell"/>
</dbReference>
<keyword evidence="25" id="KW-0449">Lipoprotein</keyword>
<evidence type="ECO:0000256" key="12">
    <source>
        <dbReference type="ARBA" id="ARBA00022707"/>
    </source>
</evidence>
<dbReference type="InterPro" id="IPR008919">
    <property type="entry name" value="Retrov_capsid_N"/>
</dbReference>
<evidence type="ECO:0000256" key="23">
    <source>
        <dbReference type="ARBA" id="ARBA00023136"/>
    </source>
</evidence>
<sequence>MGARASILRGGKLDKWEKIRLRPGGKKHYMLKHLVWASRELERFALNPGLLETSEGCKQIMNQLRPALQTGTEELKSLFNTVATLYCVHTDIDVRDTKEALDKIEEEQNKIQQKTQQAAAGTGSSSKVSYNYPIVQNAQGQMVHQPVSPRTLNAWVKVVEEKGFNPEVIPMFSALSEGATPQDLNMMLNIVGGHQAAMQMLKETINEEAADWDRTHPVHAGPIPPGQIREPRGSDIAGTTSTLQEQIAWMTNNPPIPVGDIYKRWIILGLNKIVRMYSPVSILDIRQGPKEPFRDYVDRFYKTLRAEQATQEVKNWMTETLLVQNANPDCKSILKALGTGATLEEMMTACQGVGGPSHKARVLAEAMSHAQHATIMMQKGNFKGPKRIKCFNCGKEGHLARNCRAPRKKGCWKCGKEGHQMKDCTERQANFLGKIWPSHKGRPGNFLQSRPEPTAPPEESFRFGEETTTPSQKQEPITSLRSLFGNDPLLQ</sequence>
<keyword evidence="7 28" id="KW-0167">Capsid protein</keyword>
<keyword evidence="6" id="KW-0597">Phosphoprotein</keyword>
<keyword evidence="16 27" id="KW-0863">Zinc-finger</keyword>
<dbReference type="GO" id="GO:0003723">
    <property type="term" value="F:RNA binding"/>
    <property type="evidence" value="ECO:0007669"/>
    <property type="project" value="UniProtKB-KW"/>
</dbReference>
<feature type="domain" description="CCHC-type" evidence="30">
    <location>
        <begin position="389"/>
        <end position="404"/>
    </location>
</feature>
<keyword evidence="24 28" id="KW-1035">Host cytoplasm</keyword>
<evidence type="ECO:0000256" key="26">
    <source>
        <dbReference type="ARBA" id="ARBA00037826"/>
    </source>
</evidence>
<dbReference type="InterPro" id="IPR036875">
    <property type="entry name" value="Znf_CCHC_sf"/>
</dbReference>
<dbReference type="Pfam" id="PF08705">
    <property type="entry name" value="Gag_p6"/>
    <property type="match status" value="1"/>
</dbReference>
<keyword evidence="9 28" id="KW-0945">Host-virus interaction</keyword>
<dbReference type="FunFam" id="4.10.60.10:FF:000001">
    <property type="entry name" value="Gag polyprotein"/>
    <property type="match status" value="1"/>
</dbReference>
<evidence type="ECO:0000256" key="4">
    <source>
        <dbReference type="ARBA" id="ARBA00022462"/>
    </source>
</evidence>
<evidence type="ECO:0000256" key="7">
    <source>
        <dbReference type="ARBA" id="ARBA00022561"/>
    </source>
</evidence>
<dbReference type="InterPro" id="IPR010999">
    <property type="entry name" value="Retrovr_matrix"/>
</dbReference>
<comment type="subcellular location">
    <subcellularLocation>
        <location evidence="1">Host cell membrane</location>
        <topology evidence="1">Lipid-anchor</topology>
    </subcellularLocation>
    <subcellularLocation>
        <location evidence="2">Host endosome</location>
        <location evidence="2">Host multivesicular body</location>
    </subcellularLocation>
    <subcellularLocation>
        <location evidence="26">Virion membrane</location>
        <topology evidence="26">Lipid-anchor</topology>
    </subcellularLocation>
    <subcellularLocation>
        <location evidence="28">Virion</location>
    </subcellularLocation>
    <subcellularLocation>
        <location evidence="28">Host cytoplasm</location>
    </subcellularLocation>
    <subcellularLocation>
        <location evidence="28">Host nucleus</location>
    </subcellularLocation>
</comment>
<dbReference type="EMBL" id="KC833436">
    <property type="protein sequence ID" value="AGN32375.1"/>
    <property type="molecule type" value="Genomic_RNA"/>
</dbReference>
<keyword evidence="20 28" id="KW-0694">RNA-binding</keyword>
<keyword evidence="22 28" id="KW-0543">Viral nucleoprotein</keyword>
<dbReference type="Gene3D" id="1.10.150.90">
    <property type="entry name" value="Immunodeficiency lentiviruses, gag gene matrix protein p17"/>
    <property type="match status" value="1"/>
</dbReference>
<reference evidence="31 32" key="1">
    <citation type="journal article" date="2013" name="AIDS Res. Hum. Retroviruses">
        <title>Near Full-Length Genomic Characterization of a Novel HIV Type 1 CRF07_ BC/01_AE Recombinant in Men Who Have Sex with Men from Sichuan, China.</title>
        <authorList>
            <person name="Wei H."/>
            <person name="Su L."/>
            <person name="Feng Y."/>
            <person name="He X."/>
            <person name="His J."/>
            <person name="Liang S."/>
            <person name="Shao Y."/>
        </authorList>
    </citation>
    <scope>NUCLEOTIDE SEQUENCE [LARGE SCALE GENOMIC DNA]</scope>
    <source>
        <strain evidence="31">MSM0720</strain>
    </source>
</reference>
<feature type="domain" description="CCHC-type" evidence="30">
    <location>
        <begin position="411"/>
        <end position="426"/>
    </location>
</feature>
<dbReference type="Gene3D" id="6.10.250.390">
    <property type="match status" value="1"/>
</dbReference>
<dbReference type="InterPro" id="IPR012344">
    <property type="entry name" value="Matrix_HIV/RSV_N"/>
</dbReference>
<dbReference type="Proteomes" id="UP000136285">
    <property type="component" value="Genome"/>
</dbReference>
<keyword evidence="4" id="KW-1187">Viral budding via the host ESCRT complexes</keyword>
<evidence type="ECO:0000256" key="17">
    <source>
        <dbReference type="ARBA" id="ARBA00022833"/>
    </source>
</evidence>
<comment type="subcellular location">
    <molecule>Matrix protein p17</molecule>
    <subcellularLocation>
        <location evidence="28">Virion membrane</location>
        <topology evidence="28">Lipid-anchor</topology>
    </subcellularLocation>
    <subcellularLocation>
        <location evidence="28">Host nucleus</location>
    </subcellularLocation>
    <subcellularLocation>
        <location evidence="28">Host cytoplasm</location>
    </subcellularLocation>
</comment>
<dbReference type="GO" id="GO:0008270">
    <property type="term" value="F:zinc ion binding"/>
    <property type="evidence" value="ECO:0007669"/>
    <property type="project" value="UniProtKB-KW"/>
</dbReference>
<comment type="PTM">
    <molecule>Gag-Pol polyprotein</molecule>
    <text evidence="28">Specific enzymatic cleavages by the viral protease yield mature proteins.</text>
</comment>
<organismHost>
    <name type="scientific">Homo sapiens</name>
    <name type="common">Human</name>
    <dbReference type="NCBI Taxonomy" id="9606"/>
</organismHost>
<dbReference type="Gene3D" id="4.10.60.10">
    <property type="entry name" value="Zinc finger, CCHC-type"/>
    <property type="match status" value="1"/>
</dbReference>
<keyword evidence="13 28" id="KW-0479">Metal-binding</keyword>
<dbReference type="SUPFAM" id="SSF47943">
    <property type="entry name" value="Retrovirus capsid protein, N-terminal core domain"/>
    <property type="match status" value="1"/>
</dbReference>
<name>S4UYP2_HV1</name>
<gene>
    <name evidence="31" type="primary">gag</name>
</gene>
<evidence type="ECO:0000256" key="14">
    <source>
        <dbReference type="ARBA" id="ARBA00022737"/>
    </source>
</evidence>
<keyword evidence="5" id="KW-1032">Host cell membrane</keyword>
<dbReference type="InterPro" id="IPR008916">
    <property type="entry name" value="Retrov_capsid_C"/>
</dbReference>
<keyword evidence="17 28" id="KW-0862">Zinc</keyword>
<keyword evidence="15" id="KW-0688">Ribosomal frameshifting</keyword>
<dbReference type="PANTHER" id="PTHR40389">
    <property type="entry name" value="ENDOGENOUS RETROVIRUS GROUP K MEMBER 24 GAG POLYPROTEIN-RELATED"/>
    <property type="match status" value="1"/>
</dbReference>
<evidence type="ECO:0000256" key="22">
    <source>
        <dbReference type="ARBA" id="ARBA00023086"/>
    </source>
</evidence>
<dbReference type="Gene3D" id="1.10.375.10">
    <property type="entry name" value="Human Immunodeficiency Virus Type 1 Capsid Protein"/>
    <property type="match status" value="1"/>
</dbReference>
<evidence type="ECO:0000256" key="8">
    <source>
        <dbReference type="ARBA" id="ARBA00022562"/>
    </source>
</evidence>
<dbReference type="GO" id="GO:0072494">
    <property type="term" value="C:host multivesicular body"/>
    <property type="evidence" value="ECO:0007669"/>
    <property type="project" value="UniProtKB-SubCell"/>
</dbReference>
<dbReference type="GO" id="GO:0005198">
    <property type="term" value="F:structural molecule activity"/>
    <property type="evidence" value="ECO:0007669"/>
    <property type="project" value="InterPro"/>
</dbReference>
<dbReference type="GO" id="GO:0039702">
    <property type="term" value="P:viral budding via host ESCRT complex"/>
    <property type="evidence" value="ECO:0007669"/>
    <property type="project" value="UniProtKB-KW"/>
</dbReference>
<evidence type="ECO:0000313" key="32">
    <source>
        <dbReference type="Proteomes" id="UP000136285"/>
    </source>
</evidence>
<evidence type="ECO:0000256" key="1">
    <source>
        <dbReference type="ARBA" id="ARBA00004425"/>
    </source>
</evidence>
<evidence type="ECO:0000256" key="6">
    <source>
        <dbReference type="ARBA" id="ARBA00022553"/>
    </source>
</evidence>
<evidence type="ECO:0000256" key="27">
    <source>
        <dbReference type="PROSITE-ProRule" id="PRU00047"/>
    </source>
</evidence>
<dbReference type="InterPro" id="IPR050195">
    <property type="entry name" value="Primate_lentivir_Gag_pol-like"/>
</dbReference>
<evidence type="ECO:0000256" key="24">
    <source>
        <dbReference type="ARBA" id="ARBA00023200"/>
    </source>
</evidence>
<dbReference type="SUPFAM" id="SSF47353">
    <property type="entry name" value="Retrovirus capsid dimerization domain-like"/>
    <property type="match status" value="1"/>
</dbReference>
<dbReference type="GO" id="GO:0055036">
    <property type="term" value="C:virion membrane"/>
    <property type="evidence" value="ECO:0007669"/>
    <property type="project" value="UniProtKB-SubCell"/>
</dbReference>
<dbReference type="Gene3D" id="1.10.1200.30">
    <property type="match status" value="1"/>
</dbReference>
<keyword evidence="14" id="KW-0677">Repeat</keyword>
<dbReference type="SMART" id="SM00343">
    <property type="entry name" value="ZnF_C2HC"/>
    <property type="match status" value="2"/>
</dbReference>
<evidence type="ECO:0000313" key="31">
    <source>
        <dbReference type="EMBL" id="AGN32375.1"/>
    </source>
</evidence>
<evidence type="ECO:0000256" key="28">
    <source>
        <dbReference type="RuleBase" id="RU004487"/>
    </source>
</evidence>
<evidence type="ECO:0000256" key="2">
    <source>
        <dbReference type="ARBA" id="ARBA00004560"/>
    </source>
</evidence>
<dbReference type="InterPro" id="IPR000071">
    <property type="entry name" value="Lentvrl_matrix_N"/>
</dbReference>
<evidence type="ECO:0000256" key="3">
    <source>
        <dbReference type="ARBA" id="ARBA00008364"/>
    </source>
</evidence>
<evidence type="ECO:0000259" key="30">
    <source>
        <dbReference type="PROSITE" id="PS50158"/>
    </source>
</evidence>
<evidence type="ECO:0000256" key="16">
    <source>
        <dbReference type="ARBA" id="ARBA00022771"/>
    </source>
</evidence>
<evidence type="ECO:0000256" key="21">
    <source>
        <dbReference type="ARBA" id="ARBA00023046"/>
    </source>
</evidence>
<evidence type="ECO:0000256" key="10">
    <source>
        <dbReference type="ARBA" id="ARBA00022612"/>
    </source>
</evidence>
<evidence type="ECO:0000256" key="15">
    <source>
        <dbReference type="ARBA" id="ARBA00022758"/>
    </source>
</evidence>
<accession>S4UYP2</accession>